<organism evidence="1 2">
    <name type="scientific">Serendipita indica (strain DSM 11827)</name>
    <name type="common">Root endophyte fungus</name>
    <name type="synonym">Piriformospora indica</name>
    <dbReference type="NCBI Taxonomy" id="1109443"/>
    <lineage>
        <taxon>Eukaryota</taxon>
        <taxon>Fungi</taxon>
        <taxon>Dikarya</taxon>
        <taxon>Basidiomycota</taxon>
        <taxon>Agaricomycotina</taxon>
        <taxon>Agaricomycetes</taxon>
        <taxon>Sebacinales</taxon>
        <taxon>Serendipitaceae</taxon>
        <taxon>Serendipita</taxon>
    </lineage>
</organism>
<accession>G4TFD9</accession>
<protein>
    <submittedName>
        <fullName evidence="1">Uncharacterized protein</fullName>
    </submittedName>
</protein>
<gene>
    <name evidence="1" type="ORF">PIIN_03981</name>
</gene>
<dbReference type="Proteomes" id="UP000007148">
    <property type="component" value="Unassembled WGS sequence"/>
</dbReference>
<sequence length="140" mass="15915">MLGVSVAIYAPPRRQAQYAILINVQPHRGLALSYQLEHVYNKTARKSGYMWKEPELIAARKRPAYKGELSVGFLPDFDQAIEFAEDRLLGLEFDARDDWSGLTWVAEGLETLEKAGYAVVSHPAEKLERLLGNVRERNEK</sequence>
<dbReference type="OrthoDB" id="3139833at2759"/>
<dbReference type="EMBL" id="CAFZ01000070">
    <property type="protein sequence ID" value="CCA70041.1"/>
    <property type="molecule type" value="Genomic_DNA"/>
</dbReference>
<dbReference type="HOGENOM" id="CLU_1835907_0_0_1"/>
<comment type="caution">
    <text evidence="1">The sequence shown here is derived from an EMBL/GenBank/DDBJ whole genome shotgun (WGS) entry which is preliminary data.</text>
</comment>
<keyword evidence="2" id="KW-1185">Reference proteome</keyword>
<reference evidence="1 2" key="1">
    <citation type="journal article" date="2011" name="PLoS Pathog.">
        <title>Endophytic Life Strategies Decoded by Genome and Transcriptome Analyses of the Mutualistic Root Symbiont Piriformospora indica.</title>
        <authorList>
            <person name="Zuccaro A."/>
            <person name="Lahrmann U."/>
            <person name="Guldener U."/>
            <person name="Langen G."/>
            <person name="Pfiffi S."/>
            <person name="Biedenkopf D."/>
            <person name="Wong P."/>
            <person name="Samans B."/>
            <person name="Grimm C."/>
            <person name="Basiewicz M."/>
            <person name="Murat C."/>
            <person name="Martin F."/>
            <person name="Kogel K.H."/>
        </authorList>
    </citation>
    <scope>NUCLEOTIDE SEQUENCE [LARGE SCALE GENOMIC DNA]</scope>
    <source>
        <strain evidence="1 2">DSM 11827</strain>
    </source>
</reference>
<evidence type="ECO:0000313" key="1">
    <source>
        <dbReference type="EMBL" id="CCA70041.1"/>
    </source>
</evidence>
<name>G4TFD9_SERID</name>
<dbReference type="InParanoid" id="G4TFD9"/>
<proteinExistence type="predicted"/>
<dbReference type="AlphaFoldDB" id="G4TFD9"/>
<evidence type="ECO:0000313" key="2">
    <source>
        <dbReference type="Proteomes" id="UP000007148"/>
    </source>
</evidence>